<dbReference type="InterPro" id="IPR000477">
    <property type="entry name" value="RT_dom"/>
</dbReference>
<dbReference type="PANTHER" id="PTHR21301:SF10">
    <property type="entry name" value="REVERSE TRANSCRIPTASE DOMAIN-CONTAINING PROTEIN"/>
    <property type="match status" value="1"/>
</dbReference>
<organism evidence="2 3">
    <name type="scientific">Haemonchus contortus</name>
    <name type="common">Barber pole worm</name>
    <dbReference type="NCBI Taxonomy" id="6289"/>
    <lineage>
        <taxon>Eukaryota</taxon>
        <taxon>Metazoa</taxon>
        <taxon>Ecdysozoa</taxon>
        <taxon>Nematoda</taxon>
        <taxon>Chromadorea</taxon>
        <taxon>Rhabditida</taxon>
        <taxon>Rhabditina</taxon>
        <taxon>Rhabditomorpha</taxon>
        <taxon>Strongyloidea</taxon>
        <taxon>Trichostrongylidae</taxon>
        <taxon>Haemonchus</taxon>
    </lineage>
</organism>
<dbReference type="OMA" id="EFANTPI"/>
<evidence type="ECO:0000313" key="3">
    <source>
        <dbReference type="WBParaSite" id="HCON_00181320-00001"/>
    </source>
</evidence>
<evidence type="ECO:0000259" key="1">
    <source>
        <dbReference type="PROSITE" id="PS50878"/>
    </source>
</evidence>
<dbReference type="PANTHER" id="PTHR21301">
    <property type="entry name" value="REVERSE TRANSCRIPTASE"/>
    <property type="match status" value="1"/>
</dbReference>
<dbReference type="AlphaFoldDB" id="A0A7I4Z6D1"/>
<name>A0A7I4Z6D1_HAECO</name>
<evidence type="ECO:0000313" key="2">
    <source>
        <dbReference type="Proteomes" id="UP000025227"/>
    </source>
</evidence>
<dbReference type="InterPro" id="IPR043502">
    <property type="entry name" value="DNA/RNA_pol_sf"/>
</dbReference>
<keyword evidence="2" id="KW-1185">Reference proteome</keyword>
<reference evidence="3" key="1">
    <citation type="submission" date="2020-12" db="UniProtKB">
        <authorList>
            <consortium name="WormBaseParasite"/>
        </authorList>
    </citation>
    <scope>IDENTIFICATION</scope>
    <source>
        <strain evidence="3">MHco3</strain>
    </source>
</reference>
<dbReference type="SUPFAM" id="SSF56672">
    <property type="entry name" value="DNA/RNA polymerases"/>
    <property type="match status" value="1"/>
</dbReference>
<dbReference type="WBParaSite" id="HCON_00181320-00001">
    <property type="protein sequence ID" value="HCON_00181320-00001"/>
    <property type="gene ID" value="HCON_00181320"/>
</dbReference>
<proteinExistence type="predicted"/>
<feature type="domain" description="Reverse transcriptase" evidence="1">
    <location>
        <begin position="1"/>
        <end position="175"/>
    </location>
</feature>
<accession>A0A7I4Z6D1</accession>
<dbReference type="Proteomes" id="UP000025227">
    <property type="component" value="Unplaced"/>
</dbReference>
<protein>
    <submittedName>
        <fullName evidence="3">Reverse transcriptase domain-containing protein</fullName>
    </submittedName>
</protein>
<dbReference type="Pfam" id="PF00078">
    <property type="entry name" value="RVT_1"/>
    <property type="match status" value="1"/>
</dbReference>
<dbReference type="OrthoDB" id="5862033at2759"/>
<dbReference type="PROSITE" id="PS50878">
    <property type="entry name" value="RT_POL"/>
    <property type="match status" value="1"/>
</dbReference>
<sequence>MFLDKLRAASSRSNYVMESFDVTSLYTNVSNNDAMQAIPELLNEYESSVNTYGLTITQMMVLIKECLECSIFRWSGQYYRQIRGLAMGQRLAVVLAIAYMFKIEKPLLDRRPIVYCPYIDDCFVVCSTEDEMDTCYDLLNRQAGNIKFSREKPKDDWLPFLNTQVRLEGGFYRTK</sequence>